<keyword evidence="3" id="KW-1185">Reference proteome</keyword>
<accession>A0ABX8Z2V9</accession>
<dbReference type="EMBL" id="CP081150">
    <property type="protein sequence ID" value="QZA76918.1"/>
    <property type="molecule type" value="Genomic_DNA"/>
</dbReference>
<dbReference type="Proteomes" id="UP000825679">
    <property type="component" value="Chromosome"/>
</dbReference>
<keyword evidence="1" id="KW-0812">Transmembrane</keyword>
<sequence length="167" mass="18462">MNMTHYMALLAENQPWNLILFMAIPVILAETVAITELFILFSRQFHGKMRQINRFASITGGIYFSGVFVYLMINAVIPITQAGEWRGIADVIAVGFYLSGIVPLGGLALLDLGVIGKGWDEERKLKLHAIFVAVFLVVAHIAMIFGMLDPTLLMAPEMSSAMPAMHH</sequence>
<dbReference type="RefSeq" id="WP_221005317.1">
    <property type="nucleotide sequence ID" value="NZ_CP081150.1"/>
</dbReference>
<proteinExistence type="predicted"/>
<feature type="transmembrane region" description="Helical" evidence="1">
    <location>
        <begin position="62"/>
        <end position="79"/>
    </location>
</feature>
<evidence type="ECO:0000313" key="2">
    <source>
        <dbReference type="EMBL" id="QZA76918.1"/>
    </source>
</evidence>
<organism evidence="2 3">
    <name type="scientific">Deefgea tanakiae</name>
    <dbReference type="NCBI Taxonomy" id="2865840"/>
    <lineage>
        <taxon>Bacteria</taxon>
        <taxon>Pseudomonadati</taxon>
        <taxon>Pseudomonadota</taxon>
        <taxon>Betaproteobacteria</taxon>
        <taxon>Neisseriales</taxon>
        <taxon>Chitinibacteraceae</taxon>
        <taxon>Deefgea</taxon>
    </lineage>
</organism>
<dbReference type="Pfam" id="PF20617">
    <property type="entry name" value="DUF6803"/>
    <property type="match status" value="1"/>
</dbReference>
<feature type="transmembrane region" description="Helical" evidence="1">
    <location>
        <begin position="127"/>
        <end position="148"/>
    </location>
</feature>
<evidence type="ECO:0008006" key="4">
    <source>
        <dbReference type="Google" id="ProtNLM"/>
    </source>
</evidence>
<keyword evidence="1" id="KW-0472">Membrane</keyword>
<feature type="transmembrane region" description="Helical" evidence="1">
    <location>
        <begin position="20"/>
        <end position="41"/>
    </location>
</feature>
<keyword evidence="1" id="KW-1133">Transmembrane helix</keyword>
<gene>
    <name evidence="2" type="ORF">K4H28_11400</name>
</gene>
<protein>
    <recommendedName>
        <fullName evidence="4">Permease</fullName>
    </recommendedName>
</protein>
<evidence type="ECO:0000256" key="1">
    <source>
        <dbReference type="SAM" id="Phobius"/>
    </source>
</evidence>
<dbReference type="InterPro" id="IPR046547">
    <property type="entry name" value="DUF6803"/>
</dbReference>
<name>A0ABX8Z2V9_9NEIS</name>
<reference evidence="2 3" key="1">
    <citation type="submission" date="2021-08" db="EMBL/GenBank/DDBJ databases">
        <title>complete genome sequencing of Deefgea sp. D25.</title>
        <authorList>
            <person name="Bae J.-W."/>
            <person name="Gim D.-H."/>
        </authorList>
    </citation>
    <scope>NUCLEOTIDE SEQUENCE [LARGE SCALE GENOMIC DNA]</scope>
    <source>
        <strain evidence="2 3">D25</strain>
    </source>
</reference>
<evidence type="ECO:0000313" key="3">
    <source>
        <dbReference type="Proteomes" id="UP000825679"/>
    </source>
</evidence>
<feature type="transmembrane region" description="Helical" evidence="1">
    <location>
        <begin position="91"/>
        <end position="115"/>
    </location>
</feature>